<dbReference type="Proteomes" id="UP000663836">
    <property type="component" value="Unassembled WGS sequence"/>
</dbReference>
<comment type="caution">
    <text evidence="1">The sequence shown here is derived from an EMBL/GenBank/DDBJ whole genome shotgun (WGS) entry which is preliminary data.</text>
</comment>
<proteinExistence type="predicted"/>
<dbReference type="EMBL" id="CAJOBD010041762">
    <property type="protein sequence ID" value="CAF4321840.1"/>
    <property type="molecule type" value="Genomic_DNA"/>
</dbReference>
<accession>A0A820JAE0</accession>
<protein>
    <submittedName>
        <fullName evidence="1">Uncharacterized protein</fullName>
    </submittedName>
</protein>
<sequence length="50" mass="5562">MSHLENFPISIQVKLLPKTSVIMSLDIKEIRTSTENWVLDIAGKGIIPSP</sequence>
<dbReference type="AlphaFoldDB" id="A0A820JAE0"/>
<feature type="non-terminal residue" evidence="1">
    <location>
        <position position="50"/>
    </location>
</feature>
<evidence type="ECO:0000313" key="1">
    <source>
        <dbReference type="EMBL" id="CAF4321840.1"/>
    </source>
</evidence>
<name>A0A820JAE0_9BILA</name>
<reference evidence="1" key="1">
    <citation type="submission" date="2021-02" db="EMBL/GenBank/DDBJ databases">
        <authorList>
            <person name="Nowell W R."/>
        </authorList>
    </citation>
    <scope>NUCLEOTIDE SEQUENCE</scope>
</reference>
<evidence type="ECO:0000313" key="2">
    <source>
        <dbReference type="Proteomes" id="UP000663836"/>
    </source>
</evidence>
<gene>
    <name evidence="1" type="ORF">JBS370_LOCUS41048</name>
</gene>
<organism evidence="1 2">
    <name type="scientific">Rotaria sordida</name>
    <dbReference type="NCBI Taxonomy" id="392033"/>
    <lineage>
        <taxon>Eukaryota</taxon>
        <taxon>Metazoa</taxon>
        <taxon>Spiralia</taxon>
        <taxon>Gnathifera</taxon>
        <taxon>Rotifera</taxon>
        <taxon>Eurotatoria</taxon>
        <taxon>Bdelloidea</taxon>
        <taxon>Philodinida</taxon>
        <taxon>Philodinidae</taxon>
        <taxon>Rotaria</taxon>
    </lineage>
</organism>